<keyword evidence="3" id="KW-0560">Oxidoreductase</keyword>
<feature type="region of interest" description="Disordered" evidence="1">
    <location>
        <begin position="185"/>
        <end position="269"/>
    </location>
</feature>
<dbReference type="GO" id="GO:0004497">
    <property type="term" value="F:monooxygenase activity"/>
    <property type="evidence" value="ECO:0007669"/>
    <property type="project" value="UniProtKB-KW"/>
</dbReference>
<dbReference type="PANTHER" id="PTHR36182">
    <property type="entry name" value="PROTEIN, PUTATIVE (AFU_ORTHOLOGUE AFUA_6G10930)-RELATED"/>
    <property type="match status" value="1"/>
</dbReference>
<sequence>MTFRNTLFAAAAVLSQVGAHIIMEKPVPYGADTIDNSPITAAQFPCKSSNGFKISEVNKMAVGEQQTLSFKGSAVHNGGLCQLSVALTREPTPDTVFKVVKTIMGGCPGMTGASTFNFELPESIPDGEHTFAWTWMPVSSGQPEYYMNCAPIEVSGGASDDSAFLELPDMLVANLAELTTCKQQENTVLQPPNPGDVVEVADSSKKVAPPTGDCGASGGSPPPNNQPRSSTAQQQPTAAPTAPPSNPGPTGTGGAPAQPQPTGGAPSAGADCPVDGALVCNGPTQFALCNHGKAVWQDVAAGTTCTNGQIQKREYHGRIVRTAV</sequence>
<feature type="chain" id="PRO_5025489802" evidence="2">
    <location>
        <begin position="20"/>
        <end position="324"/>
    </location>
</feature>
<keyword evidence="4" id="KW-1185">Reference proteome</keyword>
<accession>A0A6A6VCM3</accession>
<feature type="compositionally biased region" description="Low complexity" evidence="1">
    <location>
        <begin position="255"/>
        <end position="269"/>
    </location>
</feature>
<dbReference type="Gene3D" id="2.70.50.70">
    <property type="match status" value="1"/>
</dbReference>
<keyword evidence="2" id="KW-0732">Signal</keyword>
<evidence type="ECO:0000256" key="2">
    <source>
        <dbReference type="SAM" id="SignalP"/>
    </source>
</evidence>
<dbReference type="AlphaFoldDB" id="A0A6A6VCM3"/>
<reference evidence="3" key="1">
    <citation type="journal article" date="2020" name="Stud. Mycol.">
        <title>101 Dothideomycetes genomes: a test case for predicting lifestyles and emergence of pathogens.</title>
        <authorList>
            <person name="Haridas S."/>
            <person name="Albert R."/>
            <person name="Binder M."/>
            <person name="Bloem J."/>
            <person name="Labutti K."/>
            <person name="Salamov A."/>
            <person name="Andreopoulos B."/>
            <person name="Baker S."/>
            <person name="Barry K."/>
            <person name="Bills G."/>
            <person name="Bluhm B."/>
            <person name="Cannon C."/>
            <person name="Castanera R."/>
            <person name="Culley D."/>
            <person name="Daum C."/>
            <person name="Ezra D."/>
            <person name="Gonzalez J."/>
            <person name="Henrissat B."/>
            <person name="Kuo A."/>
            <person name="Liang C."/>
            <person name="Lipzen A."/>
            <person name="Lutzoni F."/>
            <person name="Magnuson J."/>
            <person name="Mondo S."/>
            <person name="Nolan M."/>
            <person name="Ohm R."/>
            <person name="Pangilinan J."/>
            <person name="Park H.-J."/>
            <person name="Ramirez L."/>
            <person name="Alfaro M."/>
            <person name="Sun H."/>
            <person name="Tritt A."/>
            <person name="Yoshinaga Y."/>
            <person name="Zwiers L.-H."/>
            <person name="Turgeon B."/>
            <person name="Goodwin S."/>
            <person name="Spatafora J."/>
            <person name="Crous P."/>
            <person name="Grigoriev I."/>
        </authorList>
    </citation>
    <scope>NUCLEOTIDE SEQUENCE</scope>
    <source>
        <strain evidence="3">CBS 119925</strain>
    </source>
</reference>
<dbReference type="EMBL" id="MU006572">
    <property type="protein sequence ID" value="KAF2747474.1"/>
    <property type="molecule type" value="Genomic_DNA"/>
</dbReference>
<proteinExistence type="predicted"/>
<evidence type="ECO:0000256" key="1">
    <source>
        <dbReference type="SAM" id="MobiDB-lite"/>
    </source>
</evidence>
<dbReference type="Proteomes" id="UP000799440">
    <property type="component" value="Unassembled WGS sequence"/>
</dbReference>
<feature type="compositionally biased region" description="Low complexity" evidence="1">
    <location>
        <begin position="229"/>
        <end position="240"/>
    </location>
</feature>
<evidence type="ECO:0000313" key="4">
    <source>
        <dbReference type="Proteomes" id="UP000799440"/>
    </source>
</evidence>
<protein>
    <submittedName>
        <fullName evidence="3">Lytic polysaccharide monooxygenase</fullName>
    </submittedName>
</protein>
<keyword evidence="3" id="KW-0503">Monooxygenase</keyword>
<feature type="signal peptide" evidence="2">
    <location>
        <begin position="1"/>
        <end position="19"/>
    </location>
</feature>
<dbReference type="OrthoDB" id="2342176at2759"/>
<evidence type="ECO:0000313" key="3">
    <source>
        <dbReference type="EMBL" id="KAF2747474.1"/>
    </source>
</evidence>
<organism evidence="3 4">
    <name type="scientific">Sporormia fimetaria CBS 119925</name>
    <dbReference type="NCBI Taxonomy" id="1340428"/>
    <lineage>
        <taxon>Eukaryota</taxon>
        <taxon>Fungi</taxon>
        <taxon>Dikarya</taxon>
        <taxon>Ascomycota</taxon>
        <taxon>Pezizomycotina</taxon>
        <taxon>Dothideomycetes</taxon>
        <taxon>Pleosporomycetidae</taxon>
        <taxon>Pleosporales</taxon>
        <taxon>Sporormiaceae</taxon>
        <taxon>Sporormia</taxon>
    </lineage>
</organism>
<name>A0A6A6VCM3_9PLEO</name>
<dbReference type="PANTHER" id="PTHR36182:SF2">
    <property type="entry name" value="LYTIC POLYSACCHARIDE MONOOXYGENASE"/>
    <property type="match status" value="1"/>
</dbReference>
<gene>
    <name evidence="3" type="ORF">M011DRAFT_402231</name>
</gene>